<dbReference type="Proteomes" id="UP000050525">
    <property type="component" value="Unassembled WGS sequence"/>
</dbReference>
<sequence length="113" mass="12392">MKPVVVPLWDSKLACVFQGFFTGCSCTIVNISQCTAMYDENLHVAKFLALISQLIQAPPAKMVLLSILREHWQVSQISEAGSKQEVEPEEVREDEADVALSNKKVSGVCLAPS</sequence>
<evidence type="ECO:0000313" key="2">
    <source>
        <dbReference type="Proteomes" id="UP000050525"/>
    </source>
</evidence>
<evidence type="ECO:0000313" key="1">
    <source>
        <dbReference type="EMBL" id="KYO41219.1"/>
    </source>
</evidence>
<dbReference type="AlphaFoldDB" id="A0A151NXB3"/>
<proteinExistence type="predicted"/>
<keyword evidence="2" id="KW-1185">Reference proteome</keyword>
<comment type="caution">
    <text evidence="1">The sequence shown here is derived from an EMBL/GenBank/DDBJ whole genome shotgun (WGS) entry which is preliminary data.</text>
</comment>
<dbReference type="STRING" id="8496.A0A151NXB3"/>
<gene>
    <name evidence="1" type="ORF">Y1Q_0011059</name>
</gene>
<name>A0A151NXB3_ALLMI</name>
<dbReference type="PROSITE" id="PS51257">
    <property type="entry name" value="PROKAR_LIPOPROTEIN"/>
    <property type="match status" value="1"/>
</dbReference>
<protein>
    <submittedName>
        <fullName evidence="1">Uncharacterized protein</fullName>
    </submittedName>
</protein>
<accession>A0A151NXB3</accession>
<dbReference type="EMBL" id="AKHW03001657">
    <property type="protein sequence ID" value="KYO41219.1"/>
    <property type="molecule type" value="Genomic_DNA"/>
</dbReference>
<organism evidence="1 2">
    <name type="scientific">Alligator mississippiensis</name>
    <name type="common">American alligator</name>
    <dbReference type="NCBI Taxonomy" id="8496"/>
    <lineage>
        <taxon>Eukaryota</taxon>
        <taxon>Metazoa</taxon>
        <taxon>Chordata</taxon>
        <taxon>Craniata</taxon>
        <taxon>Vertebrata</taxon>
        <taxon>Euteleostomi</taxon>
        <taxon>Archelosauria</taxon>
        <taxon>Archosauria</taxon>
        <taxon>Crocodylia</taxon>
        <taxon>Alligatoridae</taxon>
        <taxon>Alligatorinae</taxon>
        <taxon>Alligator</taxon>
    </lineage>
</organism>
<reference evidence="1 2" key="1">
    <citation type="journal article" date="2012" name="Genome Biol.">
        <title>Sequencing three crocodilian genomes to illuminate the evolution of archosaurs and amniotes.</title>
        <authorList>
            <person name="St John J.A."/>
            <person name="Braun E.L."/>
            <person name="Isberg S.R."/>
            <person name="Miles L.G."/>
            <person name="Chong A.Y."/>
            <person name="Gongora J."/>
            <person name="Dalzell P."/>
            <person name="Moran C."/>
            <person name="Bed'hom B."/>
            <person name="Abzhanov A."/>
            <person name="Burgess S.C."/>
            <person name="Cooksey A.M."/>
            <person name="Castoe T.A."/>
            <person name="Crawford N.G."/>
            <person name="Densmore L.D."/>
            <person name="Drew J.C."/>
            <person name="Edwards S.V."/>
            <person name="Faircloth B.C."/>
            <person name="Fujita M.K."/>
            <person name="Greenwold M.J."/>
            <person name="Hoffmann F.G."/>
            <person name="Howard J.M."/>
            <person name="Iguchi T."/>
            <person name="Janes D.E."/>
            <person name="Khan S.Y."/>
            <person name="Kohno S."/>
            <person name="de Koning A.J."/>
            <person name="Lance S.L."/>
            <person name="McCarthy F.M."/>
            <person name="McCormack J.E."/>
            <person name="Merchant M.E."/>
            <person name="Peterson D.G."/>
            <person name="Pollock D.D."/>
            <person name="Pourmand N."/>
            <person name="Raney B.J."/>
            <person name="Roessler K.A."/>
            <person name="Sanford J.R."/>
            <person name="Sawyer R.H."/>
            <person name="Schmidt C.J."/>
            <person name="Triplett E.W."/>
            <person name="Tuberville T.D."/>
            <person name="Venegas-Anaya M."/>
            <person name="Howard J.T."/>
            <person name="Jarvis E.D."/>
            <person name="Guillette L.J.Jr."/>
            <person name="Glenn T.C."/>
            <person name="Green R.E."/>
            <person name="Ray D.A."/>
        </authorList>
    </citation>
    <scope>NUCLEOTIDE SEQUENCE [LARGE SCALE GENOMIC DNA]</scope>
    <source>
        <strain evidence="1">KSC_2009_1</strain>
    </source>
</reference>